<dbReference type="Gene3D" id="3.40.1090.10">
    <property type="entry name" value="Cytosolic phospholipase A2 catalytic domain"/>
    <property type="match status" value="1"/>
</dbReference>
<dbReference type="SUPFAM" id="SSF52151">
    <property type="entry name" value="FabD/lysophospholipase-like"/>
    <property type="match status" value="1"/>
</dbReference>
<dbReference type="InterPro" id="IPR002642">
    <property type="entry name" value="LysoPLipase_cat_dom"/>
</dbReference>
<dbReference type="InterPro" id="IPR016035">
    <property type="entry name" value="Acyl_Trfase/lysoPLipase"/>
</dbReference>
<reference evidence="5" key="3">
    <citation type="submission" date="2025-09" db="UniProtKB">
        <authorList>
            <consortium name="Ensembl"/>
        </authorList>
    </citation>
    <scope>IDENTIFICATION</scope>
</reference>
<dbReference type="GO" id="GO:0005829">
    <property type="term" value="C:cytosol"/>
    <property type="evidence" value="ECO:0000318"/>
    <property type="project" value="GO_Central"/>
</dbReference>
<dbReference type="InParanoid" id="W5M5C3"/>
<dbReference type="SMART" id="SM00022">
    <property type="entry name" value="PLAc"/>
    <property type="match status" value="1"/>
</dbReference>
<dbReference type="STRING" id="7918.ENSLOCP00000003581"/>
<dbReference type="OMA" id="LYYPKRY"/>
<dbReference type="GO" id="GO:0005509">
    <property type="term" value="F:calcium ion binding"/>
    <property type="evidence" value="ECO:0000318"/>
    <property type="project" value="GO_Central"/>
</dbReference>
<dbReference type="PANTHER" id="PTHR10728">
    <property type="entry name" value="CYTOSOLIC PHOSPHOLIPASE A2"/>
    <property type="match status" value="1"/>
</dbReference>
<name>W5M5C3_LEPOC</name>
<dbReference type="Bgee" id="ENSLOCG00000003033">
    <property type="expression patterns" value="Expressed in zone of skin and 4 other cell types or tissues"/>
</dbReference>
<keyword evidence="6" id="KW-1185">Reference proteome</keyword>
<accession>W5M5C3</accession>
<evidence type="ECO:0000313" key="5">
    <source>
        <dbReference type="Ensembl" id="ENSLOCP00000003581.1"/>
    </source>
</evidence>
<dbReference type="EMBL" id="AHAT01036641">
    <property type="status" value="NOT_ANNOTATED_CDS"/>
    <property type="molecule type" value="Genomic_DNA"/>
</dbReference>
<reference evidence="5" key="2">
    <citation type="submission" date="2025-08" db="UniProtKB">
        <authorList>
            <consortium name="Ensembl"/>
        </authorList>
    </citation>
    <scope>IDENTIFICATION</scope>
</reference>
<dbReference type="Pfam" id="PF01735">
    <property type="entry name" value="PLA2_B"/>
    <property type="match status" value="1"/>
</dbReference>
<dbReference type="GO" id="GO:0046475">
    <property type="term" value="P:glycerophospholipid catabolic process"/>
    <property type="evidence" value="ECO:0000318"/>
    <property type="project" value="GO_Central"/>
</dbReference>
<dbReference type="GeneTree" id="ENSGT01030000234606"/>
<evidence type="ECO:0000256" key="1">
    <source>
        <dbReference type="ARBA" id="ARBA00022801"/>
    </source>
</evidence>
<reference evidence="6" key="1">
    <citation type="submission" date="2011-12" db="EMBL/GenBank/DDBJ databases">
        <title>The Draft Genome of Lepisosteus oculatus.</title>
        <authorList>
            <consortium name="The Broad Institute Genome Assembly &amp; Analysis Group"/>
            <consortium name="Computational R&amp;D Group"/>
            <consortium name="and Sequencing Platform"/>
            <person name="Di Palma F."/>
            <person name="Alfoldi J."/>
            <person name="Johnson J."/>
            <person name="Berlin A."/>
            <person name="Gnerre S."/>
            <person name="Jaffe D."/>
            <person name="MacCallum I."/>
            <person name="Young S."/>
            <person name="Walker B.J."/>
            <person name="Lander E.S."/>
            <person name="Lindblad-Toh K."/>
        </authorList>
    </citation>
    <scope>NUCLEOTIDE SEQUENCE [LARGE SCALE GENOMIC DNA]</scope>
</reference>
<dbReference type="Proteomes" id="UP000018468">
    <property type="component" value="Linkage group LG28"/>
</dbReference>
<keyword evidence="1 3" id="KW-0378">Hydrolase</keyword>
<dbReference type="GO" id="GO:0005544">
    <property type="term" value="F:calcium-dependent phospholipid binding"/>
    <property type="evidence" value="ECO:0000318"/>
    <property type="project" value="GO_Central"/>
</dbReference>
<sequence>METTPIENASYIRVAHTLCEGESKAIEKRKLKIQKALSSLQITCDGDRVPPIAVLGSGGGLRAMVALMGTLTELGAQNLLDTIMYLCGVSGSTWCMSSLYHDPQWSSHVEEAETKMVETLNMDNFSFLKMRQKINESTEDEKFSLTDVWAAGVVYKIVKEMDDRKLSKEEDVDMTNPYPIYAAVDKSQMKKEKHNKGIWFEITRHEAGYPEYGAFVDTSVLGSQFSGGNKIKHKDEMDILYLQGLCLFLLETLCPLKQFISLSYYRMPEANLSLFSSPGEQCNCKRCSTLLCLLDLHENLYCDKDCKPILNSLKIIFKGTISHSYMVMMIDILHTADIQKSENNVYFLLYILLLKTTFSSQSYVCMKSSTAETVSTCLSCNEETQASFSWTWGSRYNFLYKHPNTDNGLPSELLSEDTIYLLDAGLSINSAYPLVLRRDRGVQLILSFDFSARDPFLTVTETAEYCEKNNIPFPPIPPVSKEEKNCPSSCYIFQGENTPTVMHFPLFNKNNCGGEEKVKEMRKTYTTSNTSYSKQELQDLLKAAKENVRINRDKITAKMQNAVDTERKKKQPVIQ</sequence>
<evidence type="ECO:0000313" key="6">
    <source>
        <dbReference type="Proteomes" id="UP000018468"/>
    </source>
</evidence>
<dbReference type="PROSITE" id="PS51210">
    <property type="entry name" value="PLA2C"/>
    <property type="match status" value="1"/>
</dbReference>
<dbReference type="GO" id="GO:0005635">
    <property type="term" value="C:nuclear envelope"/>
    <property type="evidence" value="ECO:0000318"/>
    <property type="project" value="GO_Central"/>
</dbReference>
<keyword evidence="2 3" id="KW-0443">Lipid metabolism</keyword>
<dbReference type="EMBL" id="AHAT01036640">
    <property type="status" value="NOT_ANNOTATED_CDS"/>
    <property type="molecule type" value="Genomic_DNA"/>
</dbReference>
<dbReference type="HOGENOM" id="CLU_011663_2_0_1"/>
<protein>
    <recommendedName>
        <fullName evidence="4">PLA2c domain-containing protein</fullName>
    </recommendedName>
</protein>
<dbReference type="AlphaFoldDB" id="W5M5C3"/>
<keyword evidence="3" id="KW-0442">Lipid degradation</keyword>
<dbReference type="eggNOG" id="KOG1325">
    <property type="taxonomic scope" value="Eukaryota"/>
</dbReference>
<dbReference type="Ensembl" id="ENSLOCT00000003588.1">
    <property type="protein sequence ID" value="ENSLOCP00000003581.1"/>
    <property type="gene ID" value="ENSLOCG00000003033.1"/>
</dbReference>
<feature type="domain" description="PLA2c" evidence="4">
    <location>
        <begin position="3"/>
        <end position="575"/>
    </location>
</feature>
<organism evidence="5 6">
    <name type="scientific">Lepisosteus oculatus</name>
    <name type="common">Spotted gar</name>
    <dbReference type="NCBI Taxonomy" id="7918"/>
    <lineage>
        <taxon>Eukaryota</taxon>
        <taxon>Metazoa</taxon>
        <taxon>Chordata</taxon>
        <taxon>Craniata</taxon>
        <taxon>Vertebrata</taxon>
        <taxon>Euteleostomi</taxon>
        <taxon>Actinopterygii</taxon>
        <taxon>Neopterygii</taxon>
        <taxon>Holostei</taxon>
        <taxon>Semionotiformes</taxon>
        <taxon>Lepisosteidae</taxon>
        <taxon>Lepisosteus</taxon>
    </lineage>
</organism>
<evidence type="ECO:0000259" key="4">
    <source>
        <dbReference type="PROSITE" id="PS51210"/>
    </source>
</evidence>
<dbReference type="GO" id="GO:0005654">
    <property type="term" value="C:nucleoplasm"/>
    <property type="evidence" value="ECO:0000318"/>
    <property type="project" value="GO_Central"/>
</dbReference>
<proteinExistence type="predicted"/>
<evidence type="ECO:0000256" key="2">
    <source>
        <dbReference type="ARBA" id="ARBA00023098"/>
    </source>
</evidence>
<dbReference type="GO" id="GO:0047498">
    <property type="term" value="F:calcium-dependent phospholipase A2 activity"/>
    <property type="evidence" value="ECO:0000318"/>
    <property type="project" value="GO_Central"/>
</dbReference>
<evidence type="ECO:0000256" key="3">
    <source>
        <dbReference type="PROSITE-ProRule" id="PRU00555"/>
    </source>
</evidence>
<dbReference type="PANTHER" id="PTHR10728:SF39">
    <property type="entry name" value="CYTOSOLIC PHOSPHOLIPASE A2 GAMMA"/>
    <property type="match status" value="1"/>
</dbReference>